<dbReference type="Pfam" id="PF24959">
    <property type="entry name" value="FH3_FHOD1-3"/>
    <property type="match status" value="1"/>
</dbReference>
<dbReference type="CTD" id="39004"/>
<protein>
    <submittedName>
        <fullName evidence="6">FH1/FH2 domain-containing protein 3 isoform X3</fullName>
    </submittedName>
</protein>
<dbReference type="InterPro" id="IPR015425">
    <property type="entry name" value="FH2_Formin"/>
</dbReference>
<dbReference type="RefSeq" id="XP_026746658.1">
    <property type="nucleotide sequence ID" value="XM_026890857.1"/>
</dbReference>
<evidence type="ECO:0000313" key="6">
    <source>
        <dbReference type="RefSeq" id="XP_026746658.1"/>
    </source>
</evidence>
<feature type="compositionally biased region" description="Basic and acidic residues" evidence="2">
    <location>
        <begin position="383"/>
        <end position="393"/>
    </location>
</feature>
<dbReference type="InterPro" id="IPR011989">
    <property type="entry name" value="ARM-like"/>
</dbReference>
<name>A0A7E5X0G7_TRINI</name>
<feature type="compositionally biased region" description="Low complexity" evidence="2">
    <location>
        <begin position="801"/>
        <end position="812"/>
    </location>
</feature>
<feature type="region of interest" description="Disordered" evidence="2">
    <location>
        <begin position="786"/>
        <end position="813"/>
    </location>
</feature>
<feature type="region of interest" description="Disordered" evidence="2">
    <location>
        <begin position="367"/>
        <end position="393"/>
    </location>
</feature>
<dbReference type="InterPro" id="IPR016024">
    <property type="entry name" value="ARM-type_fold"/>
</dbReference>
<accession>A0A7E5X0G7</accession>
<dbReference type="Gene3D" id="1.20.58.2220">
    <property type="entry name" value="Formin, FH2 domain"/>
    <property type="match status" value="1"/>
</dbReference>
<dbReference type="PANTHER" id="PTHR45920:SF4">
    <property type="entry name" value="FORMIN HOMOLOGY 2 DOMAIN CONTAINING, ISOFORM I"/>
    <property type="match status" value="1"/>
</dbReference>
<dbReference type="GO" id="GO:0005737">
    <property type="term" value="C:cytoplasm"/>
    <property type="evidence" value="ECO:0007669"/>
    <property type="project" value="TreeGrafter"/>
</dbReference>
<keyword evidence="5" id="KW-1185">Reference proteome</keyword>
<dbReference type="InterPro" id="IPR014768">
    <property type="entry name" value="GBD/FH3_dom"/>
</dbReference>
<dbReference type="GeneID" id="113507709"/>
<proteinExistence type="predicted"/>
<dbReference type="FunFam" id="1.25.10.10:FF:000056">
    <property type="entry name" value="FH1/FH2 domain-containing protein 3 isoform X1"/>
    <property type="match status" value="1"/>
</dbReference>
<reference evidence="6" key="1">
    <citation type="submission" date="2025-08" db="UniProtKB">
        <authorList>
            <consortium name="RefSeq"/>
        </authorList>
    </citation>
    <scope>IDENTIFICATION</scope>
</reference>
<evidence type="ECO:0000256" key="2">
    <source>
        <dbReference type="SAM" id="MobiDB-lite"/>
    </source>
</evidence>
<dbReference type="SUPFAM" id="SSF48371">
    <property type="entry name" value="ARM repeat"/>
    <property type="match status" value="1"/>
</dbReference>
<dbReference type="Proteomes" id="UP000322000">
    <property type="component" value="Chromosome 1"/>
</dbReference>
<feature type="domain" description="FH2" evidence="4">
    <location>
        <begin position="810"/>
        <end position="1203"/>
    </location>
</feature>
<feature type="region of interest" description="Disordered" evidence="2">
    <location>
        <begin position="1189"/>
        <end position="1218"/>
    </location>
</feature>
<keyword evidence="1" id="KW-0009">Actin-binding</keyword>
<dbReference type="GO" id="GO:0051015">
    <property type="term" value="F:actin filament binding"/>
    <property type="evidence" value="ECO:0007669"/>
    <property type="project" value="TreeGrafter"/>
</dbReference>
<feature type="compositionally biased region" description="Basic residues" evidence="2">
    <location>
        <begin position="1192"/>
        <end position="1202"/>
    </location>
</feature>
<sequence>MIELLKVNDNRVNGTMRDIGTDSFVCRVQYLDDLDPFMEYNVREPPRPLYHTFNTTIPLSYQIAAVHRLLQAPHRLDDATLQVFKDGDYGPYLDLDSTLGEQDEELDGLQDSRKNALVLRTQLSVRVHAIIERLLHSQGRELRRALFTLKQILQSDKDLVHEFVANKGLDCLMQVGNMADHNYLDYILRALGQILLYVDGMHGVMAHARCVQWLYSLIASKFRHVVKTALKLLLVFVEYTDKNCLLLIDAIVSVDNSNGRQPWYNIMKILQDFDASDTELLIYATTLINRCLNNVPERDTYYDQVDALQEQGIDDIIQLYMSKQGTDLDLLRQLQIFEAVLLYEDGDESGTALKQLDDSVINSIRRRSINLSGPERRKSKKQQSKEKAKPVITHTETDNKITNHHRTQFLPSITDNNKENKELSSALRRRRDRYARQAHHIIQQQEMLNSSSDIYNGLFGSANGSYNNTNGSVTTTNGTFSTPNASFTSTNGSFTSPNGSFSSLNGSFSSANGSFASTNGNFTNLNGNYTNTNGNVTTTNGNYTNGTYNNNNNNKSYSGVNGSTNGSNHVNGVNGHQEEDDTYYNRTSKNFNLADVLKNGTQRYTSGLKQRIQNGTLGHSVNAVDAIAVIRQKQVDTPPEVKDDRGILLNREHSIKDLAQRLTSPVSPTSEDKPLRVSDMAGIVSKAKEELAKSQSKEIIKSPTIEKSAKVHEIKVSENDLHWEELRKGCLHREFHLCDLDFSDLREDSDDEMSSPIVNAASGPPPPPPTMFPPMGMPPPLPGCFPINSKNNVPTPPKPALSSELSNDSDSSTIKKNKKTVKLFWREIQENPIPVAIRPKVGGFIWDDLPSVSVDTAMLEHLFESRTNDLIIKEKLMEPKRNLILDAKRSNAINIAMKKLPTPQTIKAAIMKMDATVIGREGIEKLLTMLPTEEEKIKIQEAQYANPDLPLGSAEQFLLTLASINELSSRLKLWVFKLDFDNLEKEIAEPLMDLKQGIELLKVNRTFKVILSTLRTVGNYLNGNYAKGFRLEYLSKVVEVKDTVHKHPLLYHICEMIIEKFPDSSDFFSEVGPVIRASKVDFDVLSANLQKLESDCKASWDHMKRVAKHDGSQIFKTKINEFLTDAAERIILLSVIKKRVMSRFNKFLLFLGVPPCDISKTKPAEFLKVIAEFSLEYRTTRERVLQQLEKKANHRERNKTRGKMIIDVGNYSHKNGDHTADNALKELLKTDPDTDSLTEGRRKSQPNSRRILVNGDLSADDEILESLVRSATSKRKPMTRERRRNRISDRKNLNRTLDGNQS</sequence>
<dbReference type="InterPro" id="IPR042201">
    <property type="entry name" value="FH2_Formin_sf"/>
</dbReference>
<evidence type="ECO:0000259" key="3">
    <source>
        <dbReference type="PROSITE" id="PS51232"/>
    </source>
</evidence>
<dbReference type="SUPFAM" id="SSF101447">
    <property type="entry name" value="Formin homology 2 domain (FH2 domain)"/>
    <property type="match status" value="1"/>
</dbReference>
<dbReference type="PROSITE" id="PS51232">
    <property type="entry name" value="GBD_FH3"/>
    <property type="match status" value="1"/>
</dbReference>
<dbReference type="GO" id="GO:0005856">
    <property type="term" value="C:cytoskeleton"/>
    <property type="evidence" value="ECO:0007669"/>
    <property type="project" value="TreeGrafter"/>
</dbReference>
<evidence type="ECO:0000313" key="5">
    <source>
        <dbReference type="Proteomes" id="UP000322000"/>
    </source>
</evidence>
<dbReference type="Pfam" id="PF02181">
    <property type="entry name" value="FH2"/>
    <property type="match status" value="1"/>
</dbReference>
<dbReference type="PANTHER" id="PTHR45920">
    <property type="entry name" value="FORMIN HOMOLOGY 2 DOMAIN CONTAINING, ISOFORM I"/>
    <property type="match status" value="1"/>
</dbReference>
<dbReference type="InterPro" id="IPR041387">
    <property type="entry name" value="FHOD1_GBD_N"/>
</dbReference>
<dbReference type="Gene3D" id="1.25.10.10">
    <property type="entry name" value="Leucine-rich Repeat Variant"/>
    <property type="match status" value="1"/>
</dbReference>
<dbReference type="GO" id="GO:0030866">
    <property type="term" value="P:cortical actin cytoskeleton organization"/>
    <property type="evidence" value="ECO:0007669"/>
    <property type="project" value="TreeGrafter"/>
</dbReference>
<dbReference type="SMART" id="SM00498">
    <property type="entry name" value="FH2"/>
    <property type="match status" value="1"/>
</dbReference>
<dbReference type="PROSITE" id="PS51444">
    <property type="entry name" value="FH2"/>
    <property type="match status" value="1"/>
</dbReference>
<feature type="domain" description="GBD/FH3" evidence="3">
    <location>
        <begin position="68"/>
        <end position="442"/>
    </location>
</feature>
<evidence type="ECO:0000259" key="4">
    <source>
        <dbReference type="PROSITE" id="PS51444"/>
    </source>
</evidence>
<evidence type="ECO:0000256" key="1">
    <source>
        <dbReference type="ARBA" id="ARBA00023203"/>
    </source>
</evidence>
<dbReference type="InterPro" id="IPR056771">
    <property type="entry name" value="FH3_FHOD1-3-like"/>
</dbReference>
<organism evidence="5 6">
    <name type="scientific">Trichoplusia ni</name>
    <name type="common">Cabbage looper</name>
    <dbReference type="NCBI Taxonomy" id="7111"/>
    <lineage>
        <taxon>Eukaryota</taxon>
        <taxon>Metazoa</taxon>
        <taxon>Ecdysozoa</taxon>
        <taxon>Arthropoda</taxon>
        <taxon>Hexapoda</taxon>
        <taxon>Insecta</taxon>
        <taxon>Pterygota</taxon>
        <taxon>Neoptera</taxon>
        <taxon>Endopterygota</taxon>
        <taxon>Lepidoptera</taxon>
        <taxon>Glossata</taxon>
        <taxon>Ditrysia</taxon>
        <taxon>Noctuoidea</taxon>
        <taxon>Noctuidae</taxon>
        <taxon>Plusiinae</taxon>
        <taxon>Trichoplusia</taxon>
    </lineage>
</organism>
<dbReference type="Pfam" id="PF18382">
    <property type="entry name" value="Formin_GBD_N"/>
    <property type="match status" value="1"/>
</dbReference>
<gene>
    <name evidence="6" type="primary">LOC113507709</name>
</gene>